<name>R7S4B3_PUNST</name>
<dbReference type="GeneID" id="18876782"/>
<reference evidence="2" key="1">
    <citation type="journal article" date="2012" name="Science">
        <title>The Paleozoic origin of enzymatic lignin decomposition reconstructed from 31 fungal genomes.</title>
        <authorList>
            <person name="Floudas D."/>
            <person name="Binder M."/>
            <person name="Riley R."/>
            <person name="Barry K."/>
            <person name="Blanchette R.A."/>
            <person name="Henrissat B."/>
            <person name="Martinez A.T."/>
            <person name="Otillar R."/>
            <person name="Spatafora J.W."/>
            <person name="Yadav J.S."/>
            <person name="Aerts A."/>
            <person name="Benoit I."/>
            <person name="Boyd A."/>
            <person name="Carlson A."/>
            <person name="Copeland A."/>
            <person name="Coutinho P.M."/>
            <person name="de Vries R.P."/>
            <person name="Ferreira P."/>
            <person name="Findley K."/>
            <person name="Foster B."/>
            <person name="Gaskell J."/>
            <person name="Glotzer D."/>
            <person name="Gorecki P."/>
            <person name="Heitman J."/>
            <person name="Hesse C."/>
            <person name="Hori C."/>
            <person name="Igarashi K."/>
            <person name="Jurgens J.A."/>
            <person name="Kallen N."/>
            <person name="Kersten P."/>
            <person name="Kohler A."/>
            <person name="Kuees U."/>
            <person name="Kumar T.K.A."/>
            <person name="Kuo A."/>
            <person name="LaButti K."/>
            <person name="Larrondo L.F."/>
            <person name="Lindquist E."/>
            <person name="Ling A."/>
            <person name="Lombard V."/>
            <person name="Lucas S."/>
            <person name="Lundell T."/>
            <person name="Martin R."/>
            <person name="McLaughlin D.J."/>
            <person name="Morgenstern I."/>
            <person name="Morin E."/>
            <person name="Murat C."/>
            <person name="Nagy L.G."/>
            <person name="Nolan M."/>
            <person name="Ohm R.A."/>
            <person name="Patyshakuliyeva A."/>
            <person name="Rokas A."/>
            <person name="Ruiz-Duenas F.J."/>
            <person name="Sabat G."/>
            <person name="Salamov A."/>
            <person name="Samejima M."/>
            <person name="Schmutz J."/>
            <person name="Slot J.C."/>
            <person name="St John F."/>
            <person name="Stenlid J."/>
            <person name="Sun H."/>
            <person name="Sun S."/>
            <person name="Syed K."/>
            <person name="Tsang A."/>
            <person name="Wiebenga A."/>
            <person name="Young D."/>
            <person name="Pisabarro A."/>
            <person name="Eastwood D.C."/>
            <person name="Martin F."/>
            <person name="Cullen D."/>
            <person name="Grigoriev I.V."/>
            <person name="Hibbett D.S."/>
        </authorList>
    </citation>
    <scope>NUCLEOTIDE SEQUENCE [LARGE SCALE GENOMIC DNA]</scope>
    <source>
        <strain evidence="2">HHB-11173 SS5</strain>
    </source>
</reference>
<evidence type="ECO:0000313" key="2">
    <source>
        <dbReference type="Proteomes" id="UP000054196"/>
    </source>
</evidence>
<dbReference type="HOGENOM" id="CLU_2905220_0_0_1"/>
<accession>R7S4B3</accession>
<gene>
    <name evidence="1" type="ORF">PUNSTDRAFT_116011</name>
</gene>
<organism evidence="1 2">
    <name type="scientific">Punctularia strigosozonata (strain HHB-11173)</name>
    <name type="common">White-rot fungus</name>
    <dbReference type="NCBI Taxonomy" id="741275"/>
    <lineage>
        <taxon>Eukaryota</taxon>
        <taxon>Fungi</taxon>
        <taxon>Dikarya</taxon>
        <taxon>Basidiomycota</taxon>
        <taxon>Agaricomycotina</taxon>
        <taxon>Agaricomycetes</taxon>
        <taxon>Corticiales</taxon>
        <taxon>Punctulariaceae</taxon>
        <taxon>Punctularia</taxon>
    </lineage>
</organism>
<protein>
    <submittedName>
        <fullName evidence="1">Uncharacterized protein</fullName>
    </submittedName>
</protein>
<evidence type="ECO:0000313" key="1">
    <source>
        <dbReference type="EMBL" id="EIN05063.1"/>
    </source>
</evidence>
<dbReference type="Proteomes" id="UP000054196">
    <property type="component" value="Unassembled WGS sequence"/>
</dbReference>
<dbReference type="EMBL" id="JH687551">
    <property type="protein sequence ID" value="EIN05063.1"/>
    <property type="molecule type" value="Genomic_DNA"/>
</dbReference>
<dbReference type="AlphaFoldDB" id="R7S4B3"/>
<sequence length="62" mass="7013">MRRSSTRVGNVQLWVQSRHLQMAVGPTNIGFGATARMTRTQHPSIQSLTRLLLSKVPFSRYS</sequence>
<dbReference type="RefSeq" id="XP_007387466.1">
    <property type="nucleotide sequence ID" value="XM_007387404.1"/>
</dbReference>
<dbReference type="KEGG" id="psq:PUNSTDRAFT_116011"/>
<keyword evidence="2" id="KW-1185">Reference proteome</keyword>
<proteinExistence type="predicted"/>